<evidence type="ECO:0000313" key="2">
    <source>
        <dbReference type="Proteomes" id="UP001156102"/>
    </source>
</evidence>
<evidence type="ECO:0000313" key="1">
    <source>
        <dbReference type="EMBL" id="MCP8968813.1"/>
    </source>
</evidence>
<protein>
    <submittedName>
        <fullName evidence="1">YpbS family protein</fullName>
    </submittedName>
</protein>
<dbReference type="EMBL" id="JANCLT010000004">
    <property type="protein sequence ID" value="MCP8968813.1"/>
    <property type="molecule type" value="Genomic_DNA"/>
</dbReference>
<dbReference type="Pfam" id="PF10752">
    <property type="entry name" value="DUF2533"/>
    <property type="match status" value="1"/>
</dbReference>
<dbReference type="Proteomes" id="UP001156102">
    <property type="component" value="Unassembled WGS sequence"/>
</dbReference>
<sequence length="89" mass="9662">MGEVHVAISAHSKQQHAVVTQFAQLDAMREAAIEAAVALCLQGQPFSVDGINGATQQVNELAAKYGYVPTRKYVTADMVQEYAARLQKK</sequence>
<keyword evidence="2" id="KW-1185">Reference proteome</keyword>
<name>A0AA41X9K8_9BACI</name>
<organism evidence="1 2">
    <name type="scientific">Ectobacillus ponti</name>
    <dbReference type="NCBI Taxonomy" id="2961894"/>
    <lineage>
        <taxon>Bacteria</taxon>
        <taxon>Bacillati</taxon>
        <taxon>Bacillota</taxon>
        <taxon>Bacilli</taxon>
        <taxon>Bacillales</taxon>
        <taxon>Bacillaceae</taxon>
        <taxon>Ectobacillus</taxon>
    </lineage>
</organism>
<dbReference type="RefSeq" id="WP_254758727.1">
    <property type="nucleotide sequence ID" value="NZ_JANCLT010000004.1"/>
</dbReference>
<proteinExistence type="predicted"/>
<gene>
    <name evidence="1" type="ORF">NK662_09705</name>
</gene>
<comment type="caution">
    <text evidence="1">The sequence shown here is derived from an EMBL/GenBank/DDBJ whole genome shotgun (WGS) entry which is preliminary data.</text>
</comment>
<accession>A0AA41X9K8</accession>
<reference evidence="1" key="1">
    <citation type="submission" date="2022-07" db="EMBL/GenBank/DDBJ databases">
        <authorList>
            <person name="Li W.-J."/>
            <person name="Deng Q.-Q."/>
        </authorList>
    </citation>
    <scope>NUCLEOTIDE SEQUENCE</scope>
    <source>
        <strain evidence="1">SYSU M60031</strain>
    </source>
</reference>
<dbReference type="InterPro" id="IPR019688">
    <property type="entry name" value="DUF2533"/>
</dbReference>
<dbReference type="AlphaFoldDB" id="A0AA41X9K8"/>